<dbReference type="GeneID" id="39593881"/>
<dbReference type="Proteomes" id="UP000279236">
    <property type="component" value="Unassembled WGS sequence"/>
</dbReference>
<feature type="transmembrane region" description="Helical" evidence="7">
    <location>
        <begin position="198"/>
        <end position="218"/>
    </location>
</feature>
<evidence type="ECO:0000256" key="7">
    <source>
        <dbReference type="SAM" id="Phobius"/>
    </source>
</evidence>
<feature type="transmembrane region" description="Helical" evidence="7">
    <location>
        <begin position="230"/>
        <end position="251"/>
    </location>
</feature>
<dbReference type="PANTHER" id="PTHR43791:SF12">
    <property type="entry name" value="MAJOR FACILITATOR SUPERFAMILY (MFS) PROFILE DOMAIN-CONTAINING PROTEIN"/>
    <property type="match status" value="1"/>
</dbReference>
<keyword evidence="10" id="KW-1185">Reference proteome</keyword>
<evidence type="ECO:0000256" key="3">
    <source>
        <dbReference type="ARBA" id="ARBA00022692"/>
    </source>
</evidence>
<evidence type="ECO:0000256" key="4">
    <source>
        <dbReference type="ARBA" id="ARBA00022989"/>
    </source>
</evidence>
<feature type="transmembrane region" description="Helical" evidence="7">
    <location>
        <begin position="453"/>
        <end position="476"/>
    </location>
</feature>
<evidence type="ECO:0000256" key="6">
    <source>
        <dbReference type="SAM" id="MobiDB-lite"/>
    </source>
</evidence>
<dbReference type="Gene3D" id="1.20.1250.20">
    <property type="entry name" value="MFS general substrate transporter like domains"/>
    <property type="match status" value="2"/>
</dbReference>
<feature type="transmembrane region" description="Helical" evidence="7">
    <location>
        <begin position="66"/>
        <end position="83"/>
    </location>
</feature>
<evidence type="ECO:0000256" key="1">
    <source>
        <dbReference type="ARBA" id="ARBA00004141"/>
    </source>
</evidence>
<dbReference type="InterPro" id="IPR036259">
    <property type="entry name" value="MFS_trans_sf"/>
</dbReference>
<dbReference type="EMBL" id="RSCE01000009">
    <property type="protein sequence ID" value="RSH79686.1"/>
    <property type="molecule type" value="Genomic_DNA"/>
</dbReference>
<reference evidence="9 10" key="1">
    <citation type="submission" date="2018-11" db="EMBL/GenBank/DDBJ databases">
        <title>Genome sequence of Apiotrichum porosum DSM 27194.</title>
        <authorList>
            <person name="Aliyu H."/>
            <person name="Gorte O."/>
            <person name="Ochsenreither K."/>
        </authorList>
    </citation>
    <scope>NUCLEOTIDE SEQUENCE [LARGE SCALE GENOMIC DNA]</scope>
    <source>
        <strain evidence="9 10">DSM 27194</strain>
    </source>
</reference>
<name>A0A427XLF4_9TREE</name>
<feature type="transmembrane region" description="Helical" evidence="7">
    <location>
        <begin position="422"/>
        <end position="441"/>
    </location>
</feature>
<evidence type="ECO:0000256" key="2">
    <source>
        <dbReference type="ARBA" id="ARBA00022448"/>
    </source>
</evidence>
<accession>A0A427XLF4</accession>
<protein>
    <recommendedName>
        <fullName evidence="8">Major facilitator superfamily (MFS) profile domain-containing protein</fullName>
    </recommendedName>
</protein>
<feature type="transmembrane region" description="Helical" evidence="7">
    <location>
        <begin position="389"/>
        <end position="410"/>
    </location>
</feature>
<feature type="transmembrane region" description="Helical" evidence="7">
    <location>
        <begin position="135"/>
        <end position="155"/>
    </location>
</feature>
<feature type="transmembrane region" description="Helical" evidence="7">
    <location>
        <begin position="331"/>
        <end position="351"/>
    </location>
</feature>
<dbReference type="GO" id="GO:0022857">
    <property type="term" value="F:transmembrane transporter activity"/>
    <property type="evidence" value="ECO:0007669"/>
    <property type="project" value="InterPro"/>
</dbReference>
<evidence type="ECO:0000256" key="5">
    <source>
        <dbReference type="ARBA" id="ARBA00023136"/>
    </source>
</evidence>
<feature type="transmembrane region" description="Helical" evidence="7">
    <location>
        <begin position="167"/>
        <end position="186"/>
    </location>
</feature>
<dbReference type="RefSeq" id="XP_028474795.1">
    <property type="nucleotide sequence ID" value="XM_028624627.1"/>
</dbReference>
<comment type="subcellular location">
    <subcellularLocation>
        <location evidence="1">Membrane</location>
        <topology evidence="1">Multi-pass membrane protein</topology>
    </subcellularLocation>
</comment>
<feature type="transmembrane region" description="Helical" evidence="7">
    <location>
        <begin position="105"/>
        <end position="123"/>
    </location>
</feature>
<gene>
    <name evidence="9" type="ORF">EHS24_009338</name>
</gene>
<comment type="caution">
    <text evidence="9">The sequence shown here is derived from an EMBL/GenBank/DDBJ whole genome shotgun (WGS) entry which is preliminary data.</text>
</comment>
<keyword evidence="2" id="KW-0813">Transport</keyword>
<evidence type="ECO:0000313" key="9">
    <source>
        <dbReference type="EMBL" id="RSH79686.1"/>
    </source>
</evidence>
<dbReference type="FunFam" id="1.20.1250.20:FF:000057">
    <property type="entry name" value="MFS general substrate transporter"/>
    <property type="match status" value="1"/>
</dbReference>
<dbReference type="InterPro" id="IPR011701">
    <property type="entry name" value="MFS"/>
</dbReference>
<evidence type="ECO:0000313" key="10">
    <source>
        <dbReference type="Proteomes" id="UP000279236"/>
    </source>
</evidence>
<keyword evidence="4 7" id="KW-1133">Transmembrane helix</keyword>
<dbReference type="Pfam" id="PF07690">
    <property type="entry name" value="MFS_1"/>
    <property type="match status" value="1"/>
</dbReference>
<dbReference type="OrthoDB" id="2985014at2759"/>
<evidence type="ECO:0000259" key="8">
    <source>
        <dbReference type="PROSITE" id="PS50850"/>
    </source>
</evidence>
<feature type="transmembrane region" description="Helical" evidence="7">
    <location>
        <begin position="363"/>
        <end position="383"/>
    </location>
</feature>
<dbReference type="PROSITE" id="PS50850">
    <property type="entry name" value="MFS"/>
    <property type="match status" value="1"/>
</dbReference>
<keyword evidence="3 7" id="KW-0812">Transmembrane</keyword>
<dbReference type="InterPro" id="IPR020846">
    <property type="entry name" value="MFS_dom"/>
</dbReference>
<feature type="domain" description="Major facilitator superfamily (MFS) profile" evidence="8">
    <location>
        <begin position="70"/>
        <end position="480"/>
    </location>
</feature>
<dbReference type="AlphaFoldDB" id="A0A427XLF4"/>
<dbReference type="SUPFAM" id="SSF103473">
    <property type="entry name" value="MFS general substrate transporter"/>
    <property type="match status" value="1"/>
</dbReference>
<dbReference type="GO" id="GO:0016020">
    <property type="term" value="C:membrane"/>
    <property type="evidence" value="ECO:0007669"/>
    <property type="project" value="UniProtKB-SubCell"/>
</dbReference>
<dbReference type="FunFam" id="1.20.1250.20:FF:000013">
    <property type="entry name" value="MFS general substrate transporter"/>
    <property type="match status" value="1"/>
</dbReference>
<proteinExistence type="predicted"/>
<feature type="region of interest" description="Disordered" evidence="6">
    <location>
        <begin position="1"/>
        <end position="24"/>
    </location>
</feature>
<feature type="transmembrane region" description="Helical" evidence="7">
    <location>
        <begin position="299"/>
        <end position="319"/>
    </location>
</feature>
<dbReference type="PANTHER" id="PTHR43791">
    <property type="entry name" value="PERMEASE-RELATED"/>
    <property type="match status" value="1"/>
</dbReference>
<organism evidence="9 10">
    <name type="scientific">Apiotrichum porosum</name>
    <dbReference type="NCBI Taxonomy" id="105984"/>
    <lineage>
        <taxon>Eukaryota</taxon>
        <taxon>Fungi</taxon>
        <taxon>Dikarya</taxon>
        <taxon>Basidiomycota</taxon>
        <taxon>Agaricomycotina</taxon>
        <taxon>Tremellomycetes</taxon>
        <taxon>Trichosporonales</taxon>
        <taxon>Trichosporonaceae</taxon>
        <taxon>Apiotrichum</taxon>
    </lineage>
</organism>
<sequence>MTTTTSPRTDKPLKSPSLNGSTEKVDIAHVDISDNLEEGGEAATKGDYSGFTQKTDPKEIKLVRKLDRYIMPALFATYFMNYLDRNAIALAKLSSIEKDLGLTDVQYQTAVSILFVGYVFFGVPSNMLLTRVKPSVYLTCIMLTWAIVSICTAFARNYTGLLMTRFFLGALEAPYYPGALLIISTFYTRTEVATRISILYLGNILATAFAGLIAAGIFELEGVKGYAGWQWLFIIQGAVTGVVALSCYALLPNTPLTTHWLKPEERQLAHDRMNRDRVDETEKGSVWQGLKQAFSDPRVWLFILMYNMHLSANGFKNFMPSVVNTLGFSKLITLCLTCPPYLMAGAFTMVVSLSSGKYNERTWHITVCKIIAIIGFVLAPATLNTGVRYFAMCVFTIGTYGVNSIVLGWAATVCSQSLEKKAVVLGIMASIGTGSFIYTPYLFREDDKPRYTIAMSAMAAFSLMCMICAWIMRFVLQRQNKTLAATGAPTKYPY</sequence>
<keyword evidence="5 7" id="KW-0472">Membrane</keyword>